<organism evidence="1">
    <name type="scientific">Oryza punctata</name>
    <name type="common">Red rice</name>
    <dbReference type="NCBI Taxonomy" id="4537"/>
    <lineage>
        <taxon>Eukaryota</taxon>
        <taxon>Viridiplantae</taxon>
        <taxon>Streptophyta</taxon>
        <taxon>Embryophyta</taxon>
        <taxon>Tracheophyta</taxon>
        <taxon>Spermatophyta</taxon>
        <taxon>Magnoliopsida</taxon>
        <taxon>Liliopsida</taxon>
        <taxon>Poales</taxon>
        <taxon>Poaceae</taxon>
        <taxon>BOP clade</taxon>
        <taxon>Oryzoideae</taxon>
        <taxon>Oryzeae</taxon>
        <taxon>Oryzinae</taxon>
        <taxon>Oryza</taxon>
    </lineage>
</organism>
<reference evidence="1" key="1">
    <citation type="submission" date="2015-04" db="UniProtKB">
        <authorList>
            <consortium name="EnsemblPlants"/>
        </authorList>
    </citation>
    <scope>IDENTIFICATION</scope>
</reference>
<dbReference type="AlphaFoldDB" id="A0A0E0M4C7"/>
<proteinExistence type="predicted"/>
<sequence>MAADGVHHNTYSSALASRLSDNVVYHLNMTGTRSLVAILHAERINIFSVHLREEQVRDLSLPQVKQKEKLGERSTQCSSKIHVTLCYSRHVAKLVYKLNYYLCTARYSD</sequence>
<keyword evidence="2" id="KW-1185">Reference proteome</keyword>
<evidence type="ECO:0000313" key="2">
    <source>
        <dbReference type="Proteomes" id="UP000026962"/>
    </source>
</evidence>
<name>A0A0E0M4C7_ORYPU</name>
<dbReference type="HOGENOM" id="CLU_2188251_0_0_1"/>
<reference evidence="1" key="2">
    <citation type="submission" date="2018-05" db="EMBL/GenBank/DDBJ databases">
        <title>OpunRS2 (Oryza punctata Reference Sequence Version 2).</title>
        <authorList>
            <person name="Zhang J."/>
            <person name="Kudrna D."/>
            <person name="Lee S."/>
            <person name="Talag J."/>
            <person name="Welchert J."/>
            <person name="Wing R.A."/>
        </authorList>
    </citation>
    <scope>NUCLEOTIDE SEQUENCE [LARGE SCALE GENOMIC DNA]</scope>
</reference>
<protein>
    <submittedName>
        <fullName evidence="1">Uncharacterized protein</fullName>
    </submittedName>
</protein>
<dbReference type="EnsemblPlants" id="OPUNC09G17500.1">
    <property type="protein sequence ID" value="OPUNC09G17500.1"/>
    <property type="gene ID" value="OPUNC09G17500"/>
</dbReference>
<dbReference type="OMA" id="YYLCTAR"/>
<accession>A0A0E0M4C7</accession>
<dbReference type="Proteomes" id="UP000026962">
    <property type="component" value="Chromosome 9"/>
</dbReference>
<dbReference type="Gramene" id="OPUNC09G17500.1">
    <property type="protein sequence ID" value="OPUNC09G17500.1"/>
    <property type="gene ID" value="OPUNC09G17500"/>
</dbReference>
<evidence type="ECO:0000313" key="1">
    <source>
        <dbReference type="EnsemblPlants" id="OPUNC09G17500.1"/>
    </source>
</evidence>